<dbReference type="AlphaFoldDB" id="B9SAK1"/>
<dbReference type="InterPro" id="IPR002156">
    <property type="entry name" value="RNaseH_domain"/>
</dbReference>
<dbReference type="CDD" id="cd06222">
    <property type="entry name" value="RNase_H_like"/>
    <property type="match status" value="1"/>
</dbReference>
<accession>B9SAK1</accession>
<dbReference type="eggNOG" id="KOG1075">
    <property type="taxonomic scope" value="Eukaryota"/>
</dbReference>
<protein>
    <recommendedName>
        <fullName evidence="1">RNase H type-1 domain-containing protein</fullName>
    </recommendedName>
</protein>
<dbReference type="GO" id="GO:0003676">
    <property type="term" value="F:nucleic acid binding"/>
    <property type="evidence" value="ECO:0007669"/>
    <property type="project" value="InterPro"/>
</dbReference>
<feature type="domain" description="RNase H type-1" evidence="1">
    <location>
        <begin position="33"/>
        <end position="112"/>
    </location>
</feature>
<dbReference type="EMBL" id="EQ973906">
    <property type="protein sequence ID" value="EEF39362.1"/>
    <property type="molecule type" value="Genomic_DNA"/>
</dbReference>
<dbReference type="SUPFAM" id="SSF53098">
    <property type="entry name" value="Ribonuclease H-like"/>
    <property type="match status" value="1"/>
</dbReference>
<dbReference type="PANTHER" id="PTHR47723">
    <property type="entry name" value="OS05G0353850 PROTEIN"/>
    <property type="match status" value="1"/>
</dbReference>
<gene>
    <name evidence="2" type="ORF">RCOM_0727450</name>
</gene>
<dbReference type="GO" id="GO:0004523">
    <property type="term" value="F:RNA-DNA hybrid ribonuclease activity"/>
    <property type="evidence" value="ECO:0007669"/>
    <property type="project" value="InterPro"/>
</dbReference>
<reference evidence="3" key="1">
    <citation type="journal article" date="2010" name="Nat. Biotechnol.">
        <title>Draft genome sequence of the oilseed species Ricinus communis.</title>
        <authorList>
            <person name="Chan A.P."/>
            <person name="Crabtree J."/>
            <person name="Zhao Q."/>
            <person name="Lorenzi H."/>
            <person name="Orvis J."/>
            <person name="Puiu D."/>
            <person name="Melake-Berhan A."/>
            <person name="Jones K.M."/>
            <person name="Redman J."/>
            <person name="Chen G."/>
            <person name="Cahoon E.B."/>
            <person name="Gedil M."/>
            <person name="Stanke M."/>
            <person name="Haas B.J."/>
            <person name="Wortman J.R."/>
            <person name="Fraser-Liggett C.M."/>
            <person name="Ravel J."/>
            <person name="Rabinowicz P.D."/>
        </authorList>
    </citation>
    <scope>NUCLEOTIDE SEQUENCE [LARGE SCALE GENOMIC DNA]</scope>
    <source>
        <strain evidence="3">cv. Hale</strain>
    </source>
</reference>
<dbReference type="InterPro" id="IPR044730">
    <property type="entry name" value="RNase_H-like_dom_plant"/>
</dbReference>
<dbReference type="InParanoid" id="B9SAK1"/>
<dbReference type="PANTHER" id="PTHR47723:SF13">
    <property type="entry name" value="PUTATIVE-RELATED"/>
    <property type="match status" value="1"/>
</dbReference>
<name>B9SAK1_RICCO</name>
<dbReference type="InterPro" id="IPR012337">
    <property type="entry name" value="RNaseH-like_sf"/>
</dbReference>
<organism evidence="2 3">
    <name type="scientific">Ricinus communis</name>
    <name type="common">Castor bean</name>
    <dbReference type="NCBI Taxonomy" id="3988"/>
    <lineage>
        <taxon>Eukaryota</taxon>
        <taxon>Viridiplantae</taxon>
        <taxon>Streptophyta</taxon>
        <taxon>Embryophyta</taxon>
        <taxon>Tracheophyta</taxon>
        <taxon>Spermatophyta</taxon>
        <taxon>Magnoliopsida</taxon>
        <taxon>eudicotyledons</taxon>
        <taxon>Gunneridae</taxon>
        <taxon>Pentapetalae</taxon>
        <taxon>rosids</taxon>
        <taxon>fabids</taxon>
        <taxon>Malpighiales</taxon>
        <taxon>Euphorbiaceae</taxon>
        <taxon>Acalyphoideae</taxon>
        <taxon>Acalypheae</taxon>
        <taxon>Ricinus</taxon>
    </lineage>
</organism>
<sequence>MIDSMYLFHSGRSVYEEVLIGWSRPPLNGRKLNTDGAVKRSSGCANSRGVLRTSDGKLVVGFMVNLGNCSVLMVELWSVLYGLRMSLQQDIRRIELEVDNKVVIDMILNISQLPYNCNRDWIMRSKNIYRESTMYFDHMVNGVQRCS</sequence>
<dbReference type="InterPro" id="IPR053151">
    <property type="entry name" value="RNase_H-like"/>
</dbReference>
<dbReference type="Pfam" id="PF13456">
    <property type="entry name" value="RVT_3"/>
    <property type="match status" value="1"/>
</dbReference>
<dbReference type="Gene3D" id="3.30.420.10">
    <property type="entry name" value="Ribonuclease H-like superfamily/Ribonuclease H"/>
    <property type="match status" value="1"/>
</dbReference>
<evidence type="ECO:0000259" key="1">
    <source>
        <dbReference type="Pfam" id="PF13456"/>
    </source>
</evidence>
<evidence type="ECO:0000313" key="3">
    <source>
        <dbReference type="Proteomes" id="UP000008311"/>
    </source>
</evidence>
<keyword evidence="3" id="KW-1185">Reference proteome</keyword>
<evidence type="ECO:0000313" key="2">
    <source>
        <dbReference type="EMBL" id="EEF39362.1"/>
    </source>
</evidence>
<dbReference type="InterPro" id="IPR036397">
    <property type="entry name" value="RNaseH_sf"/>
</dbReference>
<proteinExistence type="predicted"/>
<dbReference type="Proteomes" id="UP000008311">
    <property type="component" value="Unassembled WGS sequence"/>
</dbReference>